<evidence type="ECO:0000313" key="4">
    <source>
        <dbReference type="Proteomes" id="UP000516093"/>
    </source>
</evidence>
<protein>
    <submittedName>
        <fullName evidence="3">CHRD domain-containing protein</fullName>
    </submittedName>
</protein>
<dbReference type="RefSeq" id="WP_187733536.1">
    <property type="nucleotide sequence ID" value="NZ_BMFN01000001.1"/>
</dbReference>
<evidence type="ECO:0000256" key="1">
    <source>
        <dbReference type="SAM" id="SignalP"/>
    </source>
</evidence>
<dbReference type="KEGG" id="hqi:H9L05_06810"/>
<accession>A0A7H0GYF2</accession>
<dbReference type="AlphaFoldDB" id="A0A7H0GYF2"/>
<evidence type="ECO:0000259" key="2">
    <source>
        <dbReference type="Pfam" id="PF07452"/>
    </source>
</evidence>
<name>A0A7H0GYF2_9BACT</name>
<feature type="chain" id="PRO_5029021248" evidence="1">
    <location>
        <begin position="20"/>
        <end position="168"/>
    </location>
</feature>
<proteinExistence type="predicted"/>
<sequence length="168" mass="18071">MLNKLIGCCLLALSSVAFFACDQFGLEDWRGNGQPTTRPKIALWSSMDSRQVLGERLPSRAVGAYSGLYDPQTNVLVSTITYYNAGERVPSGSESLALPVVAAHLHRGAPGTNGPIVYSFPSLLSPIGGTVTLSEADEALLLNNEFYVDVHAQIFPEAGEIRGTIMRQ</sequence>
<dbReference type="InterPro" id="IPR010895">
    <property type="entry name" value="CHRD"/>
</dbReference>
<keyword evidence="1" id="KW-0732">Signal</keyword>
<evidence type="ECO:0000313" key="3">
    <source>
        <dbReference type="EMBL" id="QNP53318.1"/>
    </source>
</evidence>
<dbReference type="EMBL" id="CP060784">
    <property type="protein sequence ID" value="QNP53318.1"/>
    <property type="molecule type" value="Genomic_DNA"/>
</dbReference>
<feature type="domain" description="CHRD" evidence="2">
    <location>
        <begin position="47"/>
        <end position="165"/>
    </location>
</feature>
<organism evidence="3 4">
    <name type="scientific">Hymenobacter qilianensis</name>
    <dbReference type="NCBI Taxonomy" id="1385715"/>
    <lineage>
        <taxon>Bacteria</taxon>
        <taxon>Pseudomonadati</taxon>
        <taxon>Bacteroidota</taxon>
        <taxon>Cytophagia</taxon>
        <taxon>Cytophagales</taxon>
        <taxon>Hymenobacteraceae</taxon>
        <taxon>Hymenobacter</taxon>
    </lineage>
</organism>
<dbReference type="PROSITE" id="PS51257">
    <property type="entry name" value="PROKAR_LIPOPROTEIN"/>
    <property type="match status" value="1"/>
</dbReference>
<reference evidence="3 4" key="1">
    <citation type="submission" date="2020-08" db="EMBL/GenBank/DDBJ databases">
        <title>Genome sequence of Hymenobacter qilianensis JCM 19763T.</title>
        <authorList>
            <person name="Hyun D.-W."/>
            <person name="Bae J.-W."/>
        </authorList>
    </citation>
    <scope>NUCLEOTIDE SEQUENCE [LARGE SCALE GENOMIC DNA]</scope>
    <source>
        <strain evidence="3 4">JCM 19763</strain>
    </source>
</reference>
<feature type="signal peptide" evidence="1">
    <location>
        <begin position="1"/>
        <end position="19"/>
    </location>
</feature>
<keyword evidence="4" id="KW-1185">Reference proteome</keyword>
<gene>
    <name evidence="3" type="ORF">H9L05_06810</name>
</gene>
<dbReference type="Proteomes" id="UP000516093">
    <property type="component" value="Chromosome"/>
</dbReference>
<dbReference type="Pfam" id="PF07452">
    <property type="entry name" value="CHRD"/>
    <property type="match status" value="1"/>
</dbReference>